<dbReference type="CDD" id="cd04301">
    <property type="entry name" value="NAT_SF"/>
    <property type="match status" value="1"/>
</dbReference>
<evidence type="ECO:0000259" key="1">
    <source>
        <dbReference type="PROSITE" id="PS51186"/>
    </source>
</evidence>
<gene>
    <name evidence="2" type="ORF">HCJ96_06965</name>
</gene>
<dbReference type="Proteomes" id="UP000709336">
    <property type="component" value="Unassembled WGS sequence"/>
</dbReference>
<dbReference type="EMBL" id="JAATNW010000003">
    <property type="protein sequence ID" value="NMH59752.1"/>
    <property type="molecule type" value="Genomic_DNA"/>
</dbReference>
<sequence length="191" mass="21760">MKTVKQIDYVQFEPAHFDRVIELGNRVHGDNYLTAESIKPIYEDSWHNNINASWVAILEDKVVGFRLTFAASKWTPSEWCSPELWPFPQEQVCYFKCNTVDKSIRAHGVGSKLLKRSIEQAKLQGAKAGLAHIWLASPGNSAYKYFSKNGGKLVKEHPNRWRHASIHEGYNCPVCEGYCECVAAEMILPFQ</sequence>
<dbReference type="SUPFAM" id="SSF55729">
    <property type="entry name" value="Acyl-CoA N-acyltransferases (Nat)"/>
    <property type="match status" value="1"/>
</dbReference>
<protein>
    <submittedName>
        <fullName evidence="2">GNAT family N-acetyltransferase</fullName>
    </submittedName>
</protein>
<proteinExistence type="predicted"/>
<dbReference type="InterPro" id="IPR016181">
    <property type="entry name" value="Acyl_CoA_acyltransferase"/>
</dbReference>
<dbReference type="Pfam" id="PF00583">
    <property type="entry name" value="Acetyltransf_1"/>
    <property type="match status" value="1"/>
</dbReference>
<feature type="domain" description="N-acetyltransferase" evidence="1">
    <location>
        <begin position="7"/>
        <end position="173"/>
    </location>
</feature>
<evidence type="ECO:0000313" key="2">
    <source>
        <dbReference type="EMBL" id="NMH59752.1"/>
    </source>
</evidence>
<dbReference type="RefSeq" id="WP_169210306.1">
    <property type="nucleotide sequence ID" value="NZ_JAATNW010000003.1"/>
</dbReference>
<comment type="caution">
    <text evidence="2">The sequence shown here is derived from an EMBL/GenBank/DDBJ whole genome shotgun (WGS) entry which is preliminary data.</text>
</comment>
<reference evidence="2 3" key="1">
    <citation type="submission" date="2020-03" db="EMBL/GenBank/DDBJ databases">
        <title>Alteromonas ponticola sp. nov., isolated from seawater.</title>
        <authorList>
            <person name="Yoon J.-H."/>
            <person name="Kim Y.-O."/>
        </authorList>
    </citation>
    <scope>NUCLEOTIDE SEQUENCE [LARGE SCALE GENOMIC DNA]</scope>
    <source>
        <strain evidence="2 3">MYP5</strain>
    </source>
</reference>
<name>A0ABX1R3T8_9ALTE</name>
<dbReference type="PROSITE" id="PS51186">
    <property type="entry name" value="GNAT"/>
    <property type="match status" value="1"/>
</dbReference>
<organism evidence="2 3">
    <name type="scientific">Alteromonas ponticola</name>
    <dbReference type="NCBI Taxonomy" id="2720613"/>
    <lineage>
        <taxon>Bacteria</taxon>
        <taxon>Pseudomonadati</taxon>
        <taxon>Pseudomonadota</taxon>
        <taxon>Gammaproteobacteria</taxon>
        <taxon>Alteromonadales</taxon>
        <taxon>Alteromonadaceae</taxon>
        <taxon>Alteromonas/Salinimonas group</taxon>
        <taxon>Alteromonas</taxon>
    </lineage>
</organism>
<evidence type="ECO:0000313" key="3">
    <source>
        <dbReference type="Proteomes" id="UP000709336"/>
    </source>
</evidence>
<accession>A0ABX1R3T8</accession>
<keyword evidence="3" id="KW-1185">Reference proteome</keyword>
<dbReference type="InterPro" id="IPR000182">
    <property type="entry name" value="GNAT_dom"/>
</dbReference>
<dbReference type="Gene3D" id="3.40.630.30">
    <property type="match status" value="1"/>
</dbReference>